<organism evidence="2 3">
    <name type="scientific">Candidula unifasciata</name>
    <dbReference type="NCBI Taxonomy" id="100452"/>
    <lineage>
        <taxon>Eukaryota</taxon>
        <taxon>Metazoa</taxon>
        <taxon>Spiralia</taxon>
        <taxon>Lophotrochozoa</taxon>
        <taxon>Mollusca</taxon>
        <taxon>Gastropoda</taxon>
        <taxon>Heterobranchia</taxon>
        <taxon>Euthyneura</taxon>
        <taxon>Panpulmonata</taxon>
        <taxon>Eupulmonata</taxon>
        <taxon>Stylommatophora</taxon>
        <taxon>Helicina</taxon>
        <taxon>Helicoidea</taxon>
        <taxon>Geomitridae</taxon>
        <taxon>Candidula</taxon>
    </lineage>
</organism>
<protein>
    <submittedName>
        <fullName evidence="2">Uncharacterized protein</fullName>
    </submittedName>
</protein>
<name>A0A8S3ZSF0_9EUPU</name>
<dbReference type="Proteomes" id="UP000678393">
    <property type="component" value="Unassembled WGS sequence"/>
</dbReference>
<dbReference type="EMBL" id="CAJHNH020004235">
    <property type="protein sequence ID" value="CAG5130760.1"/>
    <property type="molecule type" value="Genomic_DNA"/>
</dbReference>
<dbReference type="OrthoDB" id="10566676at2759"/>
<evidence type="ECO:0000256" key="1">
    <source>
        <dbReference type="SAM" id="MobiDB-lite"/>
    </source>
</evidence>
<dbReference type="AlphaFoldDB" id="A0A8S3ZSF0"/>
<comment type="caution">
    <text evidence="2">The sequence shown here is derived from an EMBL/GenBank/DDBJ whole genome shotgun (WGS) entry which is preliminary data.</text>
</comment>
<gene>
    <name evidence="2" type="ORF">CUNI_LOCUS16318</name>
</gene>
<keyword evidence="3" id="KW-1185">Reference proteome</keyword>
<sequence>MSPIFHWQAPEPPRVKEIEEDRIILRPIGPGVQTLEPENLHTGTLGRPSTPGFPTAP</sequence>
<accession>A0A8S3ZSF0</accession>
<reference evidence="2" key="1">
    <citation type="submission" date="2021-04" db="EMBL/GenBank/DDBJ databases">
        <authorList>
            <consortium name="Molecular Ecology Group"/>
        </authorList>
    </citation>
    <scope>NUCLEOTIDE SEQUENCE</scope>
</reference>
<feature type="non-terminal residue" evidence="2">
    <location>
        <position position="57"/>
    </location>
</feature>
<feature type="region of interest" description="Disordered" evidence="1">
    <location>
        <begin position="28"/>
        <end position="57"/>
    </location>
</feature>
<evidence type="ECO:0000313" key="2">
    <source>
        <dbReference type="EMBL" id="CAG5130760.1"/>
    </source>
</evidence>
<evidence type="ECO:0000313" key="3">
    <source>
        <dbReference type="Proteomes" id="UP000678393"/>
    </source>
</evidence>
<proteinExistence type="predicted"/>